<dbReference type="EMBL" id="AILY01000013">
    <property type="protein sequence ID" value="EJF86900.1"/>
    <property type="molecule type" value="Genomic_DNA"/>
</dbReference>
<reference evidence="1 2" key="1">
    <citation type="submission" date="2012-03" db="EMBL/GenBank/DDBJ databases">
        <title>The Genome Sequence of Bartonella rattimassiliensis 15908.</title>
        <authorList>
            <consortium name="The Broad Institute Genome Sequencing Platform"/>
            <consortium name="The Broad Institute Genome Sequencing Center for Infectious Disease"/>
            <person name="Feldgarden M."/>
            <person name="Kirby J."/>
            <person name="Kosoy M."/>
            <person name="Birtles R."/>
            <person name="Probert W.S."/>
            <person name="Chiaraviglio L."/>
            <person name="Young S.K."/>
            <person name="Zeng Q."/>
            <person name="Gargeya S."/>
            <person name="Fitzgerald M."/>
            <person name="Haas B."/>
            <person name="Abouelleil A."/>
            <person name="Alvarado L."/>
            <person name="Arachchi H.M."/>
            <person name="Berlin A."/>
            <person name="Chapman S.B."/>
            <person name="Gearin G."/>
            <person name="Goldberg J."/>
            <person name="Griggs A."/>
            <person name="Gujja S."/>
            <person name="Hansen M."/>
            <person name="Heiman D."/>
            <person name="Howarth C."/>
            <person name="Larimer J."/>
            <person name="Lui A."/>
            <person name="MacDonald P.J.P."/>
            <person name="McCowen C."/>
            <person name="Montmayeur A."/>
            <person name="Murphy C."/>
            <person name="Neiman D."/>
            <person name="Pearson M."/>
            <person name="Priest M."/>
            <person name="Roberts A."/>
            <person name="Saif S."/>
            <person name="Shea T."/>
            <person name="Sisk P."/>
            <person name="Stolte C."/>
            <person name="Sykes S."/>
            <person name="Wortman J."/>
            <person name="Nusbaum C."/>
            <person name="Birren B."/>
        </authorList>
    </citation>
    <scope>NUCLEOTIDE SEQUENCE [LARGE SCALE GENOMIC DNA]</scope>
    <source>
        <strain evidence="1 2">15908</strain>
    </source>
</reference>
<comment type="caution">
    <text evidence="1">The sequence shown here is derived from an EMBL/GenBank/DDBJ whole genome shotgun (WGS) entry which is preliminary data.</text>
</comment>
<protein>
    <submittedName>
        <fullName evidence="1">Uncharacterized protein</fullName>
    </submittedName>
</protein>
<dbReference type="PATRIC" id="fig|1094556.3.peg.648"/>
<sequence>MIRVNLPDIKACLIIAMDVVDAGRKADLP</sequence>
<gene>
    <name evidence="1" type="ORF">MCY_00550</name>
</gene>
<accession>J1JR91</accession>
<organism evidence="1 2">
    <name type="scientific">Bartonella rattimassiliensis 15908</name>
    <dbReference type="NCBI Taxonomy" id="1094556"/>
    <lineage>
        <taxon>Bacteria</taxon>
        <taxon>Pseudomonadati</taxon>
        <taxon>Pseudomonadota</taxon>
        <taxon>Alphaproteobacteria</taxon>
        <taxon>Hyphomicrobiales</taxon>
        <taxon>Bartonellaceae</taxon>
        <taxon>Bartonella</taxon>
    </lineage>
</organism>
<dbReference type="AlphaFoldDB" id="J1JR91"/>
<keyword evidence="2" id="KW-1185">Reference proteome</keyword>
<dbReference type="Proteomes" id="UP000001077">
    <property type="component" value="Unassembled WGS sequence"/>
</dbReference>
<evidence type="ECO:0000313" key="2">
    <source>
        <dbReference type="Proteomes" id="UP000001077"/>
    </source>
</evidence>
<dbReference type="HOGENOM" id="CLU_3408780_0_0_5"/>
<proteinExistence type="predicted"/>
<dbReference type="STRING" id="1094556.MCY_00550"/>
<name>J1JR91_9HYPH</name>
<evidence type="ECO:0000313" key="1">
    <source>
        <dbReference type="EMBL" id="EJF86900.1"/>
    </source>
</evidence>